<evidence type="ECO:0000256" key="2">
    <source>
        <dbReference type="ARBA" id="ARBA00022795"/>
    </source>
</evidence>
<comment type="caution">
    <text evidence="5">The sequence shown here is derived from an EMBL/GenBank/DDBJ whole genome shotgun (WGS) entry which is preliminary data.</text>
</comment>
<comment type="subunit">
    <text evidence="4">Interacts with translational regulator CsrA and flagellin(s).</text>
</comment>
<name>A0A2T5G459_9BACL</name>
<dbReference type="EMBL" id="PEBW01000008">
    <property type="protein sequence ID" value="PTQ50981.1"/>
    <property type="molecule type" value="Genomic_DNA"/>
</dbReference>
<comment type="similarity">
    <text evidence="4">Belongs to the FliW family.</text>
</comment>
<evidence type="ECO:0000256" key="3">
    <source>
        <dbReference type="ARBA" id="ARBA00022845"/>
    </source>
</evidence>
<dbReference type="GO" id="GO:0006417">
    <property type="term" value="P:regulation of translation"/>
    <property type="evidence" value="ECO:0007669"/>
    <property type="project" value="UniProtKB-KW"/>
</dbReference>
<dbReference type="Pfam" id="PF02623">
    <property type="entry name" value="FliW"/>
    <property type="match status" value="1"/>
</dbReference>
<evidence type="ECO:0000256" key="1">
    <source>
        <dbReference type="ARBA" id="ARBA00022490"/>
    </source>
</evidence>
<keyword evidence="3 4" id="KW-0810">Translation regulation</keyword>
<comment type="subcellular location">
    <subcellularLocation>
        <location evidence="4">Cytoplasm</location>
    </subcellularLocation>
</comment>
<keyword evidence="1 4" id="KW-0963">Cytoplasm</keyword>
<evidence type="ECO:0000256" key="4">
    <source>
        <dbReference type="HAMAP-Rule" id="MF_01185"/>
    </source>
</evidence>
<evidence type="ECO:0000313" key="6">
    <source>
        <dbReference type="Proteomes" id="UP000244016"/>
    </source>
</evidence>
<sequence length="145" mass="16390">MADVHAWLGTYEFPHGLPGFPTWTRWRLEFLEAPFFLLVAEADERIALPLIAPELVVNPYHLHVSPEAWAYAFGDPPRPEDVLVLVVVAVRNPVATSTVNLLAPIVFDVRRRQAAQILQESGEYPLRALLFREEDGRARPLAQGR</sequence>
<protein>
    <recommendedName>
        <fullName evidence="4">Flagellar assembly factor FliW</fullName>
    </recommendedName>
</protein>
<dbReference type="HAMAP" id="MF_01185">
    <property type="entry name" value="FliW"/>
    <property type="match status" value="1"/>
</dbReference>
<keyword evidence="4" id="KW-0143">Chaperone</keyword>
<evidence type="ECO:0000313" key="5">
    <source>
        <dbReference type="EMBL" id="PTQ50981.1"/>
    </source>
</evidence>
<dbReference type="Gene3D" id="2.30.290.10">
    <property type="entry name" value="BH3618-like"/>
    <property type="match status" value="1"/>
</dbReference>
<organism evidence="5 6">
    <name type="scientific">Brockia lithotrophica</name>
    <dbReference type="NCBI Taxonomy" id="933949"/>
    <lineage>
        <taxon>Bacteria</taxon>
        <taxon>Bacillati</taxon>
        <taxon>Bacillota</taxon>
        <taxon>Bacilli</taxon>
        <taxon>Bacillales</taxon>
        <taxon>Bacillales Family X. Incertae Sedis</taxon>
        <taxon>Brockia</taxon>
    </lineage>
</organism>
<dbReference type="PANTHER" id="PTHR39190:SF1">
    <property type="entry name" value="FLAGELLAR ASSEMBLY FACTOR FLIW"/>
    <property type="match status" value="1"/>
</dbReference>
<proteinExistence type="inferred from homology"/>
<keyword evidence="2 4" id="KW-1005">Bacterial flagellum biogenesis</keyword>
<reference evidence="5 6" key="1">
    <citation type="submission" date="2017-08" db="EMBL/GenBank/DDBJ databases">
        <title>Burning lignite coal seam in the remote Altai Mountains harbors a hydrogen-driven thermophilic microbial community.</title>
        <authorList>
            <person name="Kadnikov V.V."/>
            <person name="Mardanov A.V."/>
            <person name="Ivasenko D."/>
            <person name="Beletsky A.V."/>
            <person name="Karnachuk O.V."/>
            <person name="Ravin N.V."/>
        </authorList>
    </citation>
    <scope>NUCLEOTIDE SEQUENCE [LARGE SCALE GENOMIC DNA]</scope>
    <source>
        <strain evidence="5">AL31</strain>
    </source>
</reference>
<dbReference type="Proteomes" id="UP000244016">
    <property type="component" value="Unassembled WGS sequence"/>
</dbReference>
<dbReference type="InterPro" id="IPR003775">
    <property type="entry name" value="Flagellar_assembly_factor_FliW"/>
</dbReference>
<gene>
    <name evidence="4" type="primary">fliW</name>
    <name evidence="5" type="ORF">BLITH_1219</name>
</gene>
<dbReference type="GO" id="GO:0044780">
    <property type="term" value="P:bacterial-type flagellum assembly"/>
    <property type="evidence" value="ECO:0007669"/>
    <property type="project" value="UniProtKB-UniRule"/>
</dbReference>
<dbReference type="SUPFAM" id="SSF141457">
    <property type="entry name" value="BH3618-like"/>
    <property type="match status" value="1"/>
</dbReference>
<comment type="function">
    <text evidence="4">Acts as an anti-CsrA protein, binds CsrA and prevents it from repressing translation of its target genes, one of which is flagellin. Binds to flagellin and participates in the assembly of the flagellum.</text>
</comment>
<dbReference type="GO" id="GO:0005737">
    <property type="term" value="C:cytoplasm"/>
    <property type="evidence" value="ECO:0007669"/>
    <property type="project" value="UniProtKB-SubCell"/>
</dbReference>
<dbReference type="InterPro" id="IPR024046">
    <property type="entry name" value="Flagellar_assmbl_FliW_dom_sf"/>
</dbReference>
<dbReference type="PANTHER" id="PTHR39190">
    <property type="entry name" value="FLAGELLAR ASSEMBLY FACTOR FLIW"/>
    <property type="match status" value="1"/>
</dbReference>
<dbReference type="AlphaFoldDB" id="A0A2T5G459"/>
<accession>A0A2T5G459</accession>